<protein>
    <recommendedName>
        <fullName evidence="3">Transcriptional regulator</fullName>
    </recommendedName>
</protein>
<reference evidence="1 2" key="1">
    <citation type="submission" date="2020-04" db="EMBL/GenBank/DDBJ databases">
        <authorList>
            <person name="Klaysubun C."/>
            <person name="Duangmal K."/>
            <person name="Lipun K."/>
        </authorList>
    </citation>
    <scope>NUCLEOTIDE SEQUENCE [LARGE SCALE GENOMIC DNA]</scope>
    <source>
        <strain evidence="1 2">K10HN5</strain>
    </source>
</reference>
<comment type="caution">
    <text evidence="1">The sequence shown here is derived from an EMBL/GenBank/DDBJ whole genome shotgun (WGS) entry which is preliminary data.</text>
</comment>
<gene>
    <name evidence="1" type="ORF">HF526_05025</name>
</gene>
<organism evidence="1 2">
    <name type="scientific">Pseudonocardia acidicola</name>
    <dbReference type="NCBI Taxonomy" id="2724939"/>
    <lineage>
        <taxon>Bacteria</taxon>
        <taxon>Bacillati</taxon>
        <taxon>Actinomycetota</taxon>
        <taxon>Actinomycetes</taxon>
        <taxon>Pseudonocardiales</taxon>
        <taxon>Pseudonocardiaceae</taxon>
        <taxon>Pseudonocardia</taxon>
    </lineage>
</organism>
<name>A0ABX1S558_9PSEU</name>
<sequence>MVAAPRFSRRWLLVAAGAAGLVGLGVAPGVLPAVSTAGTAPEQLRDRLRASAAQPYVGYAESNGRLGLPQLPQLEQVTGLLTGTTRIRAFVAGPDRWRVDELTPAGERGTYHCGDAEAVWDFGANQLTRVVGTTPVRLPRAADLVPPDLARRLVGATRADPVTGLAARRIAGRDAAGLRVVPADPGTTVGRVDVWADPVSALPLRVEVAGRGDAAPVLITELRDVDLRAPADDVLVPTVPPGAGSVTARAADVAGVLRAQGAPEPPLQLAGRARVRLPGDSGDALPGVGLYGTGLAAFVLVPVSRRIAAQVIDDAGGAGGTSLDIPGARAVRVGTPLLSLVARTVGRRGGAFLAGAVVPELLEQAARELPVGGRV</sequence>
<keyword evidence="2" id="KW-1185">Reference proteome</keyword>
<dbReference type="Proteomes" id="UP000820669">
    <property type="component" value="Unassembled WGS sequence"/>
</dbReference>
<proteinExistence type="predicted"/>
<evidence type="ECO:0000313" key="1">
    <source>
        <dbReference type="EMBL" id="NMH96680.1"/>
    </source>
</evidence>
<dbReference type="InterPro" id="IPR006311">
    <property type="entry name" value="TAT_signal"/>
</dbReference>
<dbReference type="RefSeq" id="WP_169380069.1">
    <property type="nucleotide sequence ID" value="NZ_JAAXLA010000006.1"/>
</dbReference>
<evidence type="ECO:0000313" key="2">
    <source>
        <dbReference type="Proteomes" id="UP000820669"/>
    </source>
</evidence>
<evidence type="ECO:0008006" key="3">
    <source>
        <dbReference type="Google" id="ProtNLM"/>
    </source>
</evidence>
<accession>A0ABX1S558</accession>
<dbReference type="PROSITE" id="PS51318">
    <property type="entry name" value="TAT"/>
    <property type="match status" value="1"/>
</dbReference>
<dbReference type="Gene3D" id="2.50.20.10">
    <property type="entry name" value="Lipoprotein localisation LolA/LolB/LppX"/>
    <property type="match status" value="1"/>
</dbReference>
<dbReference type="EMBL" id="JAAXLA010000006">
    <property type="protein sequence ID" value="NMH96680.1"/>
    <property type="molecule type" value="Genomic_DNA"/>
</dbReference>